<name>A0A4Z1P054_9PEZI</name>
<accession>A0A4Z1P054</accession>
<gene>
    <name evidence="2" type="ORF">E6O75_ATG06754</name>
</gene>
<keyword evidence="3" id="KW-1185">Reference proteome</keyword>
<dbReference type="Proteomes" id="UP000298493">
    <property type="component" value="Unassembled WGS sequence"/>
</dbReference>
<comment type="caution">
    <text evidence="2">The sequence shown here is derived from an EMBL/GenBank/DDBJ whole genome shotgun (WGS) entry which is preliminary data.</text>
</comment>
<dbReference type="EMBL" id="SNSC02000012">
    <property type="protein sequence ID" value="TID19416.1"/>
    <property type="molecule type" value="Genomic_DNA"/>
</dbReference>
<reference evidence="2 3" key="1">
    <citation type="submission" date="2019-04" db="EMBL/GenBank/DDBJ databases">
        <title>High contiguity whole genome sequence and gene annotation resource for two Venturia nashicola isolates.</title>
        <authorList>
            <person name="Prokchorchik M."/>
            <person name="Won K."/>
            <person name="Lee Y."/>
            <person name="Choi E.D."/>
            <person name="Segonzac C."/>
            <person name="Sohn K.H."/>
        </authorList>
    </citation>
    <scope>NUCLEOTIDE SEQUENCE [LARGE SCALE GENOMIC DNA]</scope>
    <source>
        <strain evidence="2 3">PRI2</strain>
    </source>
</reference>
<dbReference type="Gene3D" id="3.90.1200.10">
    <property type="match status" value="1"/>
</dbReference>
<dbReference type="InterPro" id="IPR011009">
    <property type="entry name" value="Kinase-like_dom_sf"/>
</dbReference>
<proteinExistence type="predicted"/>
<dbReference type="OrthoDB" id="5404599at2759"/>
<evidence type="ECO:0000313" key="2">
    <source>
        <dbReference type="EMBL" id="TID19416.1"/>
    </source>
</evidence>
<evidence type="ECO:0000259" key="1">
    <source>
        <dbReference type="Pfam" id="PF01636"/>
    </source>
</evidence>
<dbReference type="Pfam" id="PF01636">
    <property type="entry name" value="APH"/>
    <property type="match status" value="1"/>
</dbReference>
<feature type="domain" description="Aminoglycoside phosphotransferase" evidence="1">
    <location>
        <begin position="114"/>
        <end position="258"/>
    </location>
</feature>
<dbReference type="AlphaFoldDB" id="A0A4Z1P054"/>
<dbReference type="PANTHER" id="PTHR21310:SF58">
    <property type="entry name" value="AMINOGLYCOSIDE PHOSPHOTRANSFERASE DOMAIN-CONTAINING PROTEIN"/>
    <property type="match status" value="1"/>
</dbReference>
<dbReference type="InterPro" id="IPR051678">
    <property type="entry name" value="AGP_Transferase"/>
</dbReference>
<evidence type="ECO:0000313" key="3">
    <source>
        <dbReference type="Proteomes" id="UP000298493"/>
    </source>
</evidence>
<dbReference type="PANTHER" id="PTHR21310">
    <property type="entry name" value="AMINOGLYCOSIDE PHOSPHOTRANSFERASE-RELATED-RELATED"/>
    <property type="match status" value="1"/>
</dbReference>
<sequence length="320" mass="35734">MATAIVDGVRKFSQNYILSSVKQIDSSSWLFGSLILRRSTSPSNTATWVDENDNSSYTLEAAPASPPSTSPVESPHVTLVYRCGGASAVWSIGSNAFCKVRFITEGVTPESVTLNFVRDQQPSFQTPKVFNHSFDDHLSYLFLQRLPGRTLATAWPTLSEFWRYHYVETVASACLEMAKWTSPRLGGVDSQNIAEYYLQWKGSSEFDNAQLQAKCEAIGMDCSNFYFYHADLGPGNIIVEDEPSTGEIGIIDYEIAGYLPSGWVRTKFRLSSGLDIPGVEDYEGKTRWRSEVFAALGTFGFEDHTAGWRETCEMTRAPYF</sequence>
<protein>
    <recommendedName>
        <fullName evidence="1">Aminoglycoside phosphotransferase domain-containing protein</fullName>
    </recommendedName>
</protein>
<dbReference type="InterPro" id="IPR002575">
    <property type="entry name" value="Aminoglycoside_PTrfase"/>
</dbReference>
<organism evidence="2 3">
    <name type="scientific">Venturia nashicola</name>
    <dbReference type="NCBI Taxonomy" id="86259"/>
    <lineage>
        <taxon>Eukaryota</taxon>
        <taxon>Fungi</taxon>
        <taxon>Dikarya</taxon>
        <taxon>Ascomycota</taxon>
        <taxon>Pezizomycotina</taxon>
        <taxon>Dothideomycetes</taxon>
        <taxon>Pleosporomycetidae</taxon>
        <taxon>Venturiales</taxon>
        <taxon>Venturiaceae</taxon>
        <taxon>Venturia</taxon>
    </lineage>
</organism>
<dbReference type="SUPFAM" id="SSF56112">
    <property type="entry name" value="Protein kinase-like (PK-like)"/>
    <property type="match status" value="1"/>
</dbReference>